<dbReference type="GO" id="GO:0008360">
    <property type="term" value="P:regulation of cell shape"/>
    <property type="evidence" value="ECO:0007669"/>
    <property type="project" value="UniProtKB-KW"/>
</dbReference>
<keyword evidence="1 10" id="KW-0963">Cytoplasm</keyword>
<dbReference type="Proteomes" id="UP000325302">
    <property type="component" value="Unassembled WGS sequence"/>
</dbReference>
<keyword evidence="8 10" id="KW-0131">Cell cycle</keyword>
<evidence type="ECO:0000256" key="9">
    <source>
        <dbReference type="ARBA" id="ARBA00023316"/>
    </source>
</evidence>
<evidence type="ECO:0000256" key="5">
    <source>
        <dbReference type="ARBA" id="ARBA00022840"/>
    </source>
</evidence>
<evidence type="ECO:0000313" key="16">
    <source>
        <dbReference type="Proteomes" id="UP000325302"/>
    </source>
</evidence>
<evidence type="ECO:0000259" key="12">
    <source>
        <dbReference type="Pfam" id="PF01225"/>
    </source>
</evidence>
<feature type="domain" description="Mur ligase central" evidence="14">
    <location>
        <begin position="108"/>
        <end position="298"/>
    </location>
</feature>
<protein>
    <recommendedName>
        <fullName evidence="10 11">UDP-N-acetylmuramoyl-tripeptide--D-alanyl-D-alanine ligase</fullName>
        <ecNumber evidence="10 11">6.3.2.10</ecNumber>
    </recommendedName>
    <alternativeName>
        <fullName evidence="10">D-alanyl-D-alanine-adding enzyme</fullName>
    </alternativeName>
</protein>
<dbReference type="InterPro" id="IPR035911">
    <property type="entry name" value="MurE/MurF_N"/>
</dbReference>
<dbReference type="EC" id="6.3.2.10" evidence="10 11"/>
<gene>
    <name evidence="10" type="primary">murF</name>
    <name evidence="15" type="ORF">E1H14_11290</name>
</gene>
<dbReference type="AlphaFoldDB" id="A0A5A9W1D9"/>
<keyword evidence="2 10" id="KW-0436">Ligase</keyword>
<comment type="function">
    <text evidence="10 11">Involved in cell wall formation. Catalyzes the final step in the synthesis of UDP-N-acetylmuramoyl-pentapeptide, the precursor of murein.</text>
</comment>
<organism evidence="15 16">
    <name type="scientific">Nitrincola tapanii</name>
    <dbReference type="NCBI Taxonomy" id="1708751"/>
    <lineage>
        <taxon>Bacteria</taxon>
        <taxon>Pseudomonadati</taxon>
        <taxon>Pseudomonadota</taxon>
        <taxon>Gammaproteobacteria</taxon>
        <taxon>Oceanospirillales</taxon>
        <taxon>Oceanospirillaceae</taxon>
        <taxon>Nitrincola</taxon>
    </lineage>
</organism>
<dbReference type="GO" id="GO:0005737">
    <property type="term" value="C:cytoplasm"/>
    <property type="evidence" value="ECO:0007669"/>
    <property type="project" value="UniProtKB-SubCell"/>
</dbReference>
<dbReference type="InterPro" id="IPR004101">
    <property type="entry name" value="Mur_ligase_C"/>
</dbReference>
<dbReference type="SUPFAM" id="SSF53623">
    <property type="entry name" value="MurD-like peptide ligases, catalytic domain"/>
    <property type="match status" value="1"/>
</dbReference>
<dbReference type="GO" id="GO:0009252">
    <property type="term" value="P:peptidoglycan biosynthetic process"/>
    <property type="evidence" value="ECO:0007669"/>
    <property type="project" value="UniProtKB-UniRule"/>
</dbReference>
<keyword evidence="6 10" id="KW-0133">Cell shape</keyword>
<dbReference type="UniPathway" id="UPA00219"/>
<dbReference type="HAMAP" id="MF_02019">
    <property type="entry name" value="MurF"/>
    <property type="match status" value="1"/>
</dbReference>
<evidence type="ECO:0000259" key="14">
    <source>
        <dbReference type="Pfam" id="PF08245"/>
    </source>
</evidence>
<accession>A0A5A9W1D9</accession>
<dbReference type="InterPro" id="IPR036565">
    <property type="entry name" value="Mur-like_cat_sf"/>
</dbReference>
<dbReference type="InterPro" id="IPR013221">
    <property type="entry name" value="Mur_ligase_cen"/>
</dbReference>
<dbReference type="PANTHER" id="PTHR43024:SF1">
    <property type="entry name" value="UDP-N-ACETYLMURAMOYL-TRIPEPTIDE--D-ALANYL-D-ALANINE LIGASE"/>
    <property type="match status" value="1"/>
</dbReference>
<dbReference type="OrthoDB" id="9801978at2"/>
<dbReference type="Gene3D" id="3.40.1390.10">
    <property type="entry name" value="MurE/MurF, N-terminal domain"/>
    <property type="match status" value="1"/>
</dbReference>
<keyword evidence="3 10" id="KW-0132">Cell division</keyword>
<evidence type="ECO:0000256" key="11">
    <source>
        <dbReference type="RuleBase" id="RU004136"/>
    </source>
</evidence>
<dbReference type="Pfam" id="PF08245">
    <property type="entry name" value="Mur_ligase_M"/>
    <property type="match status" value="1"/>
</dbReference>
<dbReference type="Pfam" id="PF01225">
    <property type="entry name" value="Mur_ligase"/>
    <property type="match status" value="1"/>
</dbReference>
<keyword evidence="5 10" id="KW-0067">ATP-binding</keyword>
<dbReference type="Gene3D" id="3.40.1190.10">
    <property type="entry name" value="Mur-like, catalytic domain"/>
    <property type="match status" value="1"/>
</dbReference>
<dbReference type="GO" id="GO:0047480">
    <property type="term" value="F:UDP-N-acetylmuramoyl-tripeptide-D-alanyl-D-alanine ligase activity"/>
    <property type="evidence" value="ECO:0007669"/>
    <property type="project" value="UniProtKB-UniRule"/>
</dbReference>
<feature type="domain" description="Mur ligase C-terminal" evidence="13">
    <location>
        <begin position="321"/>
        <end position="443"/>
    </location>
</feature>
<dbReference type="PANTHER" id="PTHR43024">
    <property type="entry name" value="UDP-N-ACETYLMURAMOYL-TRIPEPTIDE--D-ALANYL-D-ALANINE LIGASE"/>
    <property type="match status" value="1"/>
</dbReference>
<dbReference type="Gene3D" id="3.90.190.20">
    <property type="entry name" value="Mur ligase, C-terminal domain"/>
    <property type="match status" value="1"/>
</dbReference>
<evidence type="ECO:0000256" key="2">
    <source>
        <dbReference type="ARBA" id="ARBA00022598"/>
    </source>
</evidence>
<dbReference type="InterPro" id="IPR036615">
    <property type="entry name" value="Mur_ligase_C_dom_sf"/>
</dbReference>
<dbReference type="GO" id="GO:0051301">
    <property type="term" value="P:cell division"/>
    <property type="evidence" value="ECO:0007669"/>
    <property type="project" value="UniProtKB-KW"/>
</dbReference>
<keyword evidence="7 10" id="KW-0573">Peptidoglycan synthesis</keyword>
<name>A0A5A9W1D9_9GAMM</name>
<keyword evidence="4 10" id="KW-0547">Nucleotide-binding</keyword>
<evidence type="ECO:0000256" key="3">
    <source>
        <dbReference type="ARBA" id="ARBA00022618"/>
    </source>
</evidence>
<evidence type="ECO:0000313" key="15">
    <source>
        <dbReference type="EMBL" id="KAA0873928.1"/>
    </source>
</evidence>
<evidence type="ECO:0000259" key="13">
    <source>
        <dbReference type="Pfam" id="PF02875"/>
    </source>
</evidence>
<comment type="caution">
    <text evidence="15">The sequence shown here is derived from an EMBL/GenBank/DDBJ whole genome shotgun (WGS) entry which is preliminary data.</text>
</comment>
<feature type="domain" description="Mur ligase N-terminal catalytic" evidence="12">
    <location>
        <begin position="27"/>
        <end position="77"/>
    </location>
</feature>
<dbReference type="InterPro" id="IPR005863">
    <property type="entry name" value="UDP-N-AcMur_synth"/>
</dbReference>
<comment type="pathway">
    <text evidence="10 11">Cell wall biogenesis; peptidoglycan biosynthesis.</text>
</comment>
<dbReference type="RefSeq" id="WP_149391580.1">
    <property type="nucleotide sequence ID" value="NZ_SMRS01000008.1"/>
</dbReference>
<evidence type="ECO:0000256" key="6">
    <source>
        <dbReference type="ARBA" id="ARBA00022960"/>
    </source>
</evidence>
<keyword evidence="9 10" id="KW-0961">Cell wall biogenesis/degradation</keyword>
<dbReference type="GO" id="GO:0071555">
    <property type="term" value="P:cell wall organization"/>
    <property type="evidence" value="ECO:0007669"/>
    <property type="project" value="UniProtKB-KW"/>
</dbReference>
<keyword evidence="16" id="KW-1185">Reference proteome</keyword>
<dbReference type="InterPro" id="IPR051046">
    <property type="entry name" value="MurCDEF_CellWall_CoF430Synth"/>
</dbReference>
<comment type="subcellular location">
    <subcellularLocation>
        <location evidence="10 11">Cytoplasm</location>
    </subcellularLocation>
</comment>
<dbReference type="EMBL" id="SMRS01000008">
    <property type="protein sequence ID" value="KAA0873928.1"/>
    <property type="molecule type" value="Genomic_DNA"/>
</dbReference>
<dbReference type="InterPro" id="IPR000713">
    <property type="entry name" value="Mur_ligase_N"/>
</dbReference>
<dbReference type="GO" id="GO:0005524">
    <property type="term" value="F:ATP binding"/>
    <property type="evidence" value="ECO:0007669"/>
    <property type="project" value="UniProtKB-UniRule"/>
</dbReference>
<dbReference type="Pfam" id="PF02875">
    <property type="entry name" value="Mur_ligase_C"/>
    <property type="match status" value="1"/>
</dbReference>
<dbReference type="SUPFAM" id="SSF63418">
    <property type="entry name" value="MurE/MurF N-terminal domain"/>
    <property type="match status" value="1"/>
</dbReference>
<reference evidence="15 16" key="1">
    <citation type="submission" date="2019-03" db="EMBL/GenBank/DDBJ databases">
        <title>Nitrincola sp. nov. isolated from an Indian soda lake.</title>
        <authorList>
            <person name="Joshi A."/>
            <person name="Thite S.V."/>
            <person name="Joseph N."/>
            <person name="Dhotre D."/>
            <person name="Moorthy M."/>
            <person name="Shouche Y.S."/>
        </authorList>
    </citation>
    <scope>NUCLEOTIDE SEQUENCE [LARGE SCALE GENOMIC DNA]</scope>
    <source>
        <strain evidence="15 16">MEB193</strain>
    </source>
</reference>
<comment type="catalytic activity">
    <reaction evidence="10 11">
        <text>D-alanyl-D-alanine + UDP-N-acetyl-alpha-D-muramoyl-L-alanyl-gamma-D-glutamyl-meso-2,6-diaminopimelate + ATP = UDP-N-acetyl-alpha-D-muramoyl-L-alanyl-gamma-D-glutamyl-meso-2,6-diaminopimeloyl-D-alanyl-D-alanine + ADP + phosphate + H(+)</text>
        <dbReference type="Rhea" id="RHEA:28374"/>
        <dbReference type="ChEBI" id="CHEBI:15378"/>
        <dbReference type="ChEBI" id="CHEBI:30616"/>
        <dbReference type="ChEBI" id="CHEBI:43474"/>
        <dbReference type="ChEBI" id="CHEBI:57822"/>
        <dbReference type="ChEBI" id="CHEBI:61386"/>
        <dbReference type="ChEBI" id="CHEBI:83905"/>
        <dbReference type="ChEBI" id="CHEBI:456216"/>
        <dbReference type="EC" id="6.3.2.10"/>
    </reaction>
</comment>
<sequence>MIGHWTLATLAQALRLEPSHLDQDLPITGISTDTRKVAAGNVFVCLRGERFDAHTFVDQAQAQGAIALVVDHPVASDLPQFCVPDTLRALGEIAAFNRQRFHGPLVAVTGSSGKTTVKEMLARLFSLRGQTLATQGNLNNAIGAPLTLLRLSDEDTHAVIELGASARGEIAYTTAFTQPDVAILNNAYAAHLEGFGSLDGVAQAKSEIYSTLSPEGWGLVNLDDPYAPFWMEVVRQQGAKLFTFAVQAPAADLRVEFLDEDAEGRLLCALHYHGQRVESCLPLLGRHNLSNLAAAAAAWVATGYPLQDLEEGIRACQPVKGRMFPLRTPQQTRLIDDSYNANPEAMKAAMDYLAACSGRRILVLGDMAELGEGVEAHHRAMGVYAAEKSIDLLMTTGRWMQVASEAAQALGMRAEHYPDILDLIQALKPLAKAEVTCLVKGSRSAGMERVVDALMKEEAPACSCY</sequence>
<evidence type="ECO:0000256" key="7">
    <source>
        <dbReference type="ARBA" id="ARBA00022984"/>
    </source>
</evidence>
<proteinExistence type="inferred from homology"/>
<dbReference type="GO" id="GO:0008766">
    <property type="term" value="F:UDP-N-acetylmuramoylalanyl-D-glutamyl-2,6-diaminopimelate-D-alanyl-D-alanine ligase activity"/>
    <property type="evidence" value="ECO:0007669"/>
    <property type="project" value="RHEA"/>
</dbReference>
<evidence type="ECO:0000256" key="1">
    <source>
        <dbReference type="ARBA" id="ARBA00022490"/>
    </source>
</evidence>
<evidence type="ECO:0000256" key="10">
    <source>
        <dbReference type="HAMAP-Rule" id="MF_02019"/>
    </source>
</evidence>
<feature type="binding site" evidence="10">
    <location>
        <begin position="110"/>
        <end position="116"/>
    </location>
    <ligand>
        <name>ATP</name>
        <dbReference type="ChEBI" id="CHEBI:30616"/>
    </ligand>
</feature>
<dbReference type="SUPFAM" id="SSF53244">
    <property type="entry name" value="MurD-like peptide ligases, peptide-binding domain"/>
    <property type="match status" value="1"/>
</dbReference>
<comment type="similarity">
    <text evidence="10">Belongs to the MurCDEF family. MurF subfamily.</text>
</comment>
<dbReference type="NCBIfam" id="TIGR01143">
    <property type="entry name" value="murF"/>
    <property type="match status" value="1"/>
</dbReference>
<evidence type="ECO:0000256" key="4">
    <source>
        <dbReference type="ARBA" id="ARBA00022741"/>
    </source>
</evidence>
<evidence type="ECO:0000256" key="8">
    <source>
        <dbReference type="ARBA" id="ARBA00023306"/>
    </source>
</evidence>